<gene>
    <name evidence="8" type="primary">pepA</name>
    <name evidence="10" type="ORF">CWE10_05260</name>
</gene>
<dbReference type="RefSeq" id="WP_273378517.1">
    <property type="nucleotide sequence ID" value="NZ_PIUK01000032.1"/>
</dbReference>
<comment type="function">
    <text evidence="7 8">Presumably involved in the processing and regular turnover of intracellular proteins. Catalyzes the removal of unsubstituted N-terminal amino acids from various peptides.</text>
</comment>
<dbReference type="GO" id="GO:0070006">
    <property type="term" value="F:metalloaminopeptidase activity"/>
    <property type="evidence" value="ECO:0007669"/>
    <property type="project" value="InterPro"/>
</dbReference>
<dbReference type="PANTHER" id="PTHR11963:SF23">
    <property type="entry name" value="CYTOSOL AMINOPEPTIDASE"/>
    <property type="match status" value="1"/>
</dbReference>
<feature type="active site" evidence="8">
    <location>
        <position position="267"/>
    </location>
</feature>
<dbReference type="NCBIfam" id="NF002073">
    <property type="entry name" value="PRK00913.1-2"/>
    <property type="match status" value="1"/>
</dbReference>
<evidence type="ECO:0000256" key="5">
    <source>
        <dbReference type="ARBA" id="ARBA00022670"/>
    </source>
</evidence>
<keyword evidence="8" id="KW-0963">Cytoplasm</keyword>
<dbReference type="EC" id="3.4.11.1" evidence="8"/>
<organism evidence="10 11">
    <name type="scientific">Symbiobacterium thermophilum</name>
    <dbReference type="NCBI Taxonomy" id="2734"/>
    <lineage>
        <taxon>Bacteria</taxon>
        <taxon>Bacillati</taxon>
        <taxon>Bacillota</taxon>
        <taxon>Clostridia</taxon>
        <taxon>Eubacteriales</taxon>
        <taxon>Symbiobacteriaceae</taxon>
        <taxon>Symbiobacterium</taxon>
    </lineage>
</organism>
<dbReference type="Pfam" id="PF00883">
    <property type="entry name" value="Peptidase_M17"/>
    <property type="match status" value="1"/>
</dbReference>
<dbReference type="CDD" id="cd00433">
    <property type="entry name" value="Peptidase_M17"/>
    <property type="match status" value="1"/>
</dbReference>
<comment type="similarity">
    <text evidence="3 8">Belongs to the peptidase M17 family.</text>
</comment>
<proteinExistence type="inferred from homology"/>
<dbReference type="GO" id="GO:0005737">
    <property type="term" value="C:cytoplasm"/>
    <property type="evidence" value="ECO:0007669"/>
    <property type="project" value="UniProtKB-SubCell"/>
</dbReference>
<evidence type="ECO:0000256" key="8">
    <source>
        <dbReference type="HAMAP-Rule" id="MF_00181"/>
    </source>
</evidence>
<dbReference type="EMBL" id="PIUK01000032">
    <property type="protein sequence ID" value="MBY6275620.1"/>
    <property type="molecule type" value="Genomic_DNA"/>
</dbReference>
<protein>
    <recommendedName>
        <fullName evidence="8">Probable cytosol aminopeptidase</fullName>
        <ecNumber evidence="8">3.4.11.1</ecNumber>
    </recommendedName>
    <alternativeName>
        <fullName evidence="8">Leucine aminopeptidase</fullName>
        <shortName evidence="8">LAP</shortName>
        <ecNumber evidence="8">3.4.11.10</ecNumber>
    </alternativeName>
    <alternativeName>
        <fullName evidence="8">Leucyl aminopeptidase</fullName>
    </alternativeName>
</protein>
<dbReference type="Pfam" id="PF02789">
    <property type="entry name" value="Peptidase_M17_N"/>
    <property type="match status" value="1"/>
</dbReference>
<dbReference type="Gene3D" id="3.40.220.10">
    <property type="entry name" value="Leucine Aminopeptidase, subunit E, domain 1"/>
    <property type="match status" value="1"/>
</dbReference>
<reference evidence="10" key="1">
    <citation type="submission" date="2017-11" db="EMBL/GenBank/DDBJ databases">
        <title>Three new genomes from thermophilic consortium.</title>
        <authorList>
            <person name="Quaggio R."/>
            <person name="Amgarten D."/>
            <person name="Setubal J.C."/>
        </authorList>
    </citation>
    <scope>NUCLEOTIDE SEQUENCE</scope>
    <source>
        <strain evidence="10">ZCTH01-B2</strain>
    </source>
</reference>
<feature type="binding site" evidence="8">
    <location>
        <position position="337"/>
    </location>
    <ligand>
        <name>Mn(2+)</name>
        <dbReference type="ChEBI" id="CHEBI:29035"/>
        <label>1</label>
    </ligand>
</feature>
<evidence type="ECO:0000256" key="4">
    <source>
        <dbReference type="ARBA" id="ARBA00022438"/>
    </source>
</evidence>
<dbReference type="Gene3D" id="3.40.630.10">
    <property type="entry name" value="Zn peptidases"/>
    <property type="match status" value="1"/>
</dbReference>
<dbReference type="EC" id="3.4.11.10" evidence="8"/>
<evidence type="ECO:0000313" key="10">
    <source>
        <dbReference type="EMBL" id="MBY6275620.1"/>
    </source>
</evidence>
<comment type="catalytic activity">
    <reaction evidence="2 8">
        <text>Release of an N-terminal amino acid, preferentially leucine, but not glutamic or aspartic acids.</text>
        <dbReference type="EC" id="3.4.11.10"/>
    </reaction>
</comment>
<keyword evidence="6 8" id="KW-0378">Hydrolase</keyword>
<keyword evidence="8" id="KW-0464">Manganese</keyword>
<feature type="binding site" evidence="8">
    <location>
        <position position="339"/>
    </location>
    <ligand>
        <name>Mn(2+)</name>
        <dbReference type="ChEBI" id="CHEBI:29035"/>
        <label>2</label>
    </ligand>
</feature>
<comment type="catalytic activity">
    <reaction evidence="1 8">
        <text>Release of an N-terminal amino acid, Xaa-|-Yaa-, in which Xaa is preferably Leu, but may be other amino acids including Pro although not Arg or Lys, and Yaa may be Pro. Amino acid amides and methyl esters are also readily hydrolyzed, but rates on arylamides are exceedingly low.</text>
        <dbReference type="EC" id="3.4.11.1"/>
    </reaction>
</comment>
<dbReference type="HAMAP" id="MF_00181">
    <property type="entry name" value="Cytosol_peptidase_M17"/>
    <property type="match status" value="1"/>
</dbReference>
<dbReference type="GO" id="GO:0006508">
    <property type="term" value="P:proteolysis"/>
    <property type="evidence" value="ECO:0007669"/>
    <property type="project" value="UniProtKB-KW"/>
</dbReference>
<dbReference type="PANTHER" id="PTHR11963">
    <property type="entry name" value="LEUCINE AMINOPEPTIDASE-RELATED"/>
    <property type="match status" value="1"/>
</dbReference>
<feature type="binding site" evidence="8">
    <location>
        <position position="260"/>
    </location>
    <ligand>
        <name>Mn(2+)</name>
        <dbReference type="ChEBI" id="CHEBI:29035"/>
        <label>1</label>
    </ligand>
</feature>
<sequence length="491" mass="51878">MKVEVTSQALTEVAVDVLILPLTEGAPAPTDVNEALGGLCAQVVGADFKGEMGQTTLLYTGGRLPARKVLLLGLGKAEKVTNRSLRRAAGIGARAARKSGARSIAFALPGAVEMDEAAAARFITEGALHGLFRLPDWKSEKKPRPEVEAVHILGGERAREGAEHGRIVAEGVNLARALAWTPGNHLTAAKLAERAAEMCRENGIEVEVYDKKGCEELGLGLLLAVNQGSREEPRFIVMRYKGNGGQGPWLGLVGKGLTFDSGGISIKPTEGMWNMKMDMGGAAAVIGAMQAIARLKVKVDVMAVIPSTDNMPDGGSYKPGDVVSGLSGKTVEIRSTDAEGRLILADGLAYAAKQGCRKIITASTLTGACNIALGPIRYALVANDDAWEEEVYRAGEAAGERGWKLPHDEEYYDLIKSSVADMINGTKNRAAGTVAGGLFLMKHVGETPCVHLDIAAVAWKSGSDEYEDEGATGVGTRTFVEAARRFAEGLR</sequence>
<comment type="caution">
    <text evidence="10">The sequence shown here is derived from an EMBL/GenBank/DDBJ whole genome shotgun (WGS) entry which is preliminary data.</text>
</comment>
<comment type="subcellular location">
    <subcellularLocation>
        <location evidence="8">Cytoplasm</location>
    </subcellularLocation>
</comment>
<dbReference type="InterPro" id="IPR008283">
    <property type="entry name" value="Peptidase_M17_N"/>
</dbReference>
<dbReference type="GO" id="GO:0030145">
    <property type="term" value="F:manganese ion binding"/>
    <property type="evidence" value="ECO:0007669"/>
    <property type="project" value="UniProtKB-UniRule"/>
</dbReference>
<feature type="binding site" evidence="8">
    <location>
        <position position="339"/>
    </location>
    <ligand>
        <name>Mn(2+)</name>
        <dbReference type="ChEBI" id="CHEBI:29035"/>
        <label>1</label>
    </ligand>
</feature>
<dbReference type="PROSITE" id="PS00631">
    <property type="entry name" value="CYTOSOL_AP"/>
    <property type="match status" value="1"/>
</dbReference>
<comment type="cofactor">
    <cofactor evidence="8">
        <name>Mn(2+)</name>
        <dbReference type="ChEBI" id="CHEBI:29035"/>
    </cofactor>
    <text evidence="8">Binds 2 manganese ions per subunit.</text>
</comment>
<dbReference type="InterPro" id="IPR043472">
    <property type="entry name" value="Macro_dom-like"/>
</dbReference>
<keyword evidence="8" id="KW-0479">Metal-binding</keyword>
<accession>A0A953ICD6</accession>
<feature type="binding site" evidence="8">
    <location>
        <position position="255"/>
    </location>
    <ligand>
        <name>Mn(2+)</name>
        <dbReference type="ChEBI" id="CHEBI:29035"/>
        <label>2</label>
    </ligand>
</feature>
<feature type="domain" description="Cytosol aminopeptidase" evidence="9">
    <location>
        <begin position="335"/>
        <end position="342"/>
    </location>
</feature>
<evidence type="ECO:0000256" key="2">
    <source>
        <dbReference type="ARBA" id="ARBA00000967"/>
    </source>
</evidence>
<feature type="active site" evidence="8">
    <location>
        <position position="341"/>
    </location>
</feature>
<dbReference type="Proteomes" id="UP000732377">
    <property type="component" value="Unassembled WGS sequence"/>
</dbReference>
<dbReference type="PRINTS" id="PR00481">
    <property type="entry name" value="LAMNOPPTDASE"/>
</dbReference>
<evidence type="ECO:0000256" key="3">
    <source>
        <dbReference type="ARBA" id="ARBA00009528"/>
    </source>
</evidence>
<dbReference type="AlphaFoldDB" id="A0A953ICD6"/>
<dbReference type="InterPro" id="IPR023042">
    <property type="entry name" value="Peptidase_M17_leu_NH2_pept"/>
</dbReference>
<dbReference type="SUPFAM" id="SSF53187">
    <property type="entry name" value="Zn-dependent exopeptidases"/>
    <property type="match status" value="1"/>
</dbReference>
<evidence type="ECO:0000256" key="7">
    <source>
        <dbReference type="ARBA" id="ARBA00049972"/>
    </source>
</evidence>
<keyword evidence="4 8" id="KW-0031">Aminopeptidase</keyword>
<dbReference type="InterPro" id="IPR011356">
    <property type="entry name" value="Leucine_aapep/pepB"/>
</dbReference>
<evidence type="ECO:0000256" key="1">
    <source>
        <dbReference type="ARBA" id="ARBA00000135"/>
    </source>
</evidence>
<feature type="binding site" evidence="8">
    <location>
        <position position="260"/>
    </location>
    <ligand>
        <name>Mn(2+)</name>
        <dbReference type="ChEBI" id="CHEBI:29035"/>
        <label>2</label>
    </ligand>
</feature>
<name>A0A953ICD6_SYMTR</name>
<feature type="binding site" evidence="8">
    <location>
        <position position="278"/>
    </location>
    <ligand>
        <name>Mn(2+)</name>
        <dbReference type="ChEBI" id="CHEBI:29035"/>
        <label>2</label>
    </ligand>
</feature>
<dbReference type="SUPFAM" id="SSF52949">
    <property type="entry name" value="Macro domain-like"/>
    <property type="match status" value="1"/>
</dbReference>
<evidence type="ECO:0000313" key="11">
    <source>
        <dbReference type="Proteomes" id="UP000732377"/>
    </source>
</evidence>
<keyword evidence="5 8" id="KW-0645">Protease</keyword>
<evidence type="ECO:0000259" key="9">
    <source>
        <dbReference type="PROSITE" id="PS00631"/>
    </source>
</evidence>
<dbReference type="InterPro" id="IPR000819">
    <property type="entry name" value="Peptidase_M17_C"/>
</dbReference>
<evidence type="ECO:0000256" key="6">
    <source>
        <dbReference type="ARBA" id="ARBA00022801"/>
    </source>
</evidence>